<protein>
    <submittedName>
        <fullName evidence="1">Uncharacterized protein</fullName>
    </submittedName>
</protein>
<comment type="caution">
    <text evidence="1">The sequence shown here is derived from an EMBL/GenBank/DDBJ whole genome shotgun (WGS) entry which is preliminary data.</text>
</comment>
<dbReference type="RefSeq" id="WP_098252157.1">
    <property type="nucleotide sequence ID" value="NZ_NTYD01000003.1"/>
</dbReference>
<reference evidence="1 2" key="1">
    <citation type="submission" date="2017-09" db="EMBL/GenBank/DDBJ databases">
        <title>Large-scale bioinformatics analysis of Bacillus genomes uncovers conserved roles of natural products in bacterial physiology.</title>
        <authorList>
            <consortium name="Agbiome Team Llc"/>
            <person name="Bleich R.M."/>
            <person name="Grubbs K.J."/>
            <person name="Santa Maria K.C."/>
            <person name="Allen S.E."/>
            <person name="Farag S."/>
            <person name="Shank E.A."/>
            <person name="Bowers A."/>
        </authorList>
    </citation>
    <scope>NUCLEOTIDE SEQUENCE [LARGE SCALE GENOMIC DNA]</scope>
    <source>
        <strain evidence="1 2">AFS040105</strain>
    </source>
</reference>
<evidence type="ECO:0000313" key="2">
    <source>
        <dbReference type="Proteomes" id="UP000225766"/>
    </source>
</evidence>
<dbReference type="EMBL" id="NUMG01000010">
    <property type="protein sequence ID" value="PGU02791.1"/>
    <property type="molecule type" value="Genomic_DNA"/>
</dbReference>
<gene>
    <name evidence="1" type="ORF">COD19_10645</name>
</gene>
<sequence>MAEHNNYFEACGEAQQLTRDTGVVHWAMPIKENKIAKENFNIEVPSHAHQAKVGSFMNLLSCCLHT</sequence>
<dbReference type="Proteomes" id="UP000225766">
    <property type="component" value="Unassembled WGS sequence"/>
</dbReference>
<dbReference type="AlphaFoldDB" id="A0A2A8JAG3"/>
<name>A0A2A8JAG3_BACCE</name>
<evidence type="ECO:0000313" key="1">
    <source>
        <dbReference type="EMBL" id="PGU02791.1"/>
    </source>
</evidence>
<proteinExistence type="predicted"/>
<accession>A0A2A8JAG3</accession>
<organism evidence="1 2">
    <name type="scientific">Bacillus cereus</name>
    <dbReference type="NCBI Taxonomy" id="1396"/>
    <lineage>
        <taxon>Bacteria</taxon>
        <taxon>Bacillati</taxon>
        <taxon>Bacillota</taxon>
        <taxon>Bacilli</taxon>
        <taxon>Bacillales</taxon>
        <taxon>Bacillaceae</taxon>
        <taxon>Bacillus</taxon>
        <taxon>Bacillus cereus group</taxon>
    </lineage>
</organism>